<comment type="caution">
    <text evidence="1">The sequence shown here is derived from an EMBL/GenBank/DDBJ whole genome shotgun (WGS) entry which is preliminary data.</text>
</comment>
<gene>
    <name evidence="1" type="ORF">WG929_17920</name>
</gene>
<dbReference type="Proteomes" id="UP001620597">
    <property type="component" value="Unassembled WGS sequence"/>
</dbReference>
<organism evidence="1 2">
    <name type="scientific">Oceanobacter antarcticus</name>
    <dbReference type="NCBI Taxonomy" id="3133425"/>
    <lineage>
        <taxon>Bacteria</taxon>
        <taxon>Pseudomonadati</taxon>
        <taxon>Pseudomonadota</taxon>
        <taxon>Gammaproteobacteria</taxon>
        <taxon>Oceanospirillales</taxon>
        <taxon>Oceanospirillaceae</taxon>
        <taxon>Oceanobacter</taxon>
    </lineage>
</organism>
<proteinExistence type="predicted"/>
<evidence type="ECO:0000313" key="2">
    <source>
        <dbReference type="Proteomes" id="UP001620597"/>
    </source>
</evidence>
<evidence type="ECO:0000313" key="1">
    <source>
        <dbReference type="EMBL" id="MFK4754290.1"/>
    </source>
</evidence>
<protein>
    <submittedName>
        <fullName evidence="1">Uncharacterized protein</fullName>
    </submittedName>
</protein>
<reference evidence="1 2" key="1">
    <citation type="submission" date="2024-03" db="EMBL/GenBank/DDBJ databases">
        <title>High-quality draft genome sequence of Oceanobacter sp. wDCs-4.</title>
        <authorList>
            <person name="Dong C."/>
        </authorList>
    </citation>
    <scope>NUCLEOTIDE SEQUENCE [LARGE SCALE GENOMIC DNA]</scope>
    <source>
        <strain evidence="2">wDCs-4</strain>
    </source>
</reference>
<keyword evidence="2" id="KW-1185">Reference proteome</keyword>
<name>A0ABW8NMS1_9GAMM</name>
<dbReference type="RefSeq" id="WP_416207197.1">
    <property type="nucleotide sequence ID" value="NZ_JBBKTX010000027.1"/>
</dbReference>
<accession>A0ABW8NMS1</accession>
<sequence length="178" mass="19159">MSAPGIVLVANKAGCLDDFSASLMPLPEFEAALRPAMNSALPLFVVLSASNRLWESRLDELDIAWGVCPDAQQGVDHCVAFGVHSNQDWNGWLIDLARSPGASTCVYKALAGSISQFPIASAQGTAGNRDYPIAFQSRFGFSLMNPGNNFLTRALATQENKSQLLWLNLSLAQTVDDI</sequence>
<dbReference type="EMBL" id="JBBKTX010000027">
    <property type="protein sequence ID" value="MFK4754290.1"/>
    <property type="molecule type" value="Genomic_DNA"/>
</dbReference>